<evidence type="ECO:0000259" key="3">
    <source>
        <dbReference type="PROSITE" id="PS51186"/>
    </source>
</evidence>
<organism evidence="4 5">
    <name type="scientific">Sediminicoccus rosea</name>
    <dbReference type="NCBI Taxonomy" id="1225128"/>
    <lineage>
        <taxon>Bacteria</taxon>
        <taxon>Pseudomonadati</taxon>
        <taxon>Pseudomonadota</taxon>
        <taxon>Alphaproteobacteria</taxon>
        <taxon>Acetobacterales</taxon>
        <taxon>Roseomonadaceae</taxon>
        <taxon>Sediminicoccus</taxon>
    </lineage>
</organism>
<dbReference type="InterPro" id="IPR050680">
    <property type="entry name" value="YpeA/RimI_acetyltransf"/>
</dbReference>
<dbReference type="SUPFAM" id="SSF55729">
    <property type="entry name" value="Acyl-CoA N-acyltransferases (Nat)"/>
    <property type="match status" value="1"/>
</dbReference>
<dbReference type="RefSeq" id="WP_318650268.1">
    <property type="nucleotide sequence ID" value="NZ_CP137852.1"/>
</dbReference>
<keyword evidence="1 4" id="KW-0808">Transferase</keyword>
<dbReference type="PANTHER" id="PTHR43420">
    <property type="entry name" value="ACETYLTRANSFERASE"/>
    <property type="match status" value="1"/>
</dbReference>
<dbReference type="InterPro" id="IPR000182">
    <property type="entry name" value="GNAT_dom"/>
</dbReference>
<dbReference type="CDD" id="cd04301">
    <property type="entry name" value="NAT_SF"/>
    <property type="match status" value="1"/>
</dbReference>
<accession>A0ABZ0PKL5</accession>
<dbReference type="GO" id="GO:0016746">
    <property type="term" value="F:acyltransferase activity"/>
    <property type="evidence" value="ECO:0007669"/>
    <property type="project" value="UniProtKB-KW"/>
</dbReference>
<dbReference type="Proteomes" id="UP001305521">
    <property type="component" value="Chromosome"/>
</dbReference>
<feature type="domain" description="N-acetyltransferase" evidence="3">
    <location>
        <begin position="1"/>
        <end position="141"/>
    </location>
</feature>
<gene>
    <name evidence="4" type="ORF">R9Z33_05350</name>
</gene>
<evidence type="ECO:0000313" key="5">
    <source>
        <dbReference type="Proteomes" id="UP001305521"/>
    </source>
</evidence>
<sequence length="142" mass="14842">MKLIAATAADAEALALLHAAAFPPGAAWNAGTIATLLGMEGVVGLWGPGGFILARRVLDEAEILTLAVHPDHRRQGLGEALVETAAVVTAAAGARVMFLEVAEENAPAMALYAKAGFEKAGRRRDYYAPGAHAWLLRRSLEG</sequence>
<dbReference type="InterPro" id="IPR016181">
    <property type="entry name" value="Acyl_CoA_acyltransferase"/>
</dbReference>
<proteinExistence type="predicted"/>
<dbReference type="EMBL" id="CP137852">
    <property type="protein sequence ID" value="WPB86295.1"/>
    <property type="molecule type" value="Genomic_DNA"/>
</dbReference>
<dbReference type="Pfam" id="PF00583">
    <property type="entry name" value="Acetyltransf_1"/>
    <property type="match status" value="1"/>
</dbReference>
<dbReference type="PANTHER" id="PTHR43420:SF44">
    <property type="entry name" value="ACETYLTRANSFERASE YPEA"/>
    <property type="match status" value="1"/>
</dbReference>
<protein>
    <submittedName>
        <fullName evidence="4">GNAT family N-acetyltransferase</fullName>
        <ecNumber evidence="4">2.3.1.-</ecNumber>
    </submittedName>
</protein>
<evidence type="ECO:0000256" key="1">
    <source>
        <dbReference type="ARBA" id="ARBA00022679"/>
    </source>
</evidence>
<name>A0ABZ0PKL5_9PROT</name>
<dbReference type="Gene3D" id="3.40.630.30">
    <property type="match status" value="1"/>
</dbReference>
<dbReference type="PROSITE" id="PS51186">
    <property type="entry name" value="GNAT"/>
    <property type="match status" value="1"/>
</dbReference>
<evidence type="ECO:0000256" key="2">
    <source>
        <dbReference type="ARBA" id="ARBA00023315"/>
    </source>
</evidence>
<evidence type="ECO:0000313" key="4">
    <source>
        <dbReference type="EMBL" id="WPB86295.1"/>
    </source>
</evidence>
<keyword evidence="2 4" id="KW-0012">Acyltransferase</keyword>
<dbReference type="EC" id="2.3.1.-" evidence="4"/>
<keyword evidence="5" id="KW-1185">Reference proteome</keyword>
<reference evidence="4 5" key="1">
    <citation type="submission" date="2023-11" db="EMBL/GenBank/DDBJ databases">
        <title>Arctic aerobic anoxygenic photoheterotroph Sediminicoccus rosea KRV36 adapts its photosynthesis to long days of polar summer.</title>
        <authorList>
            <person name="Tomasch J."/>
            <person name="Kopejtka K."/>
            <person name="Bily T."/>
            <person name="Gardiner A.T."/>
            <person name="Gardian Z."/>
            <person name="Shivaramu S."/>
            <person name="Koblizek M."/>
            <person name="Engelhardt F."/>
            <person name="Kaftan D."/>
        </authorList>
    </citation>
    <scope>NUCLEOTIDE SEQUENCE [LARGE SCALE GENOMIC DNA]</scope>
    <source>
        <strain evidence="4 5">R-30</strain>
    </source>
</reference>